<evidence type="ECO:0000313" key="1">
    <source>
        <dbReference type="EMBL" id="KAJ9065140.1"/>
    </source>
</evidence>
<comment type="caution">
    <text evidence="1">The sequence shown here is derived from an EMBL/GenBank/DDBJ whole genome shotgun (WGS) entry which is preliminary data.</text>
</comment>
<name>A0ACC2SRZ8_9FUNG</name>
<dbReference type="Proteomes" id="UP001165960">
    <property type="component" value="Unassembled WGS sequence"/>
</dbReference>
<protein>
    <submittedName>
        <fullName evidence="1">Uncharacterized protein</fullName>
    </submittedName>
</protein>
<evidence type="ECO:0000313" key="2">
    <source>
        <dbReference type="Proteomes" id="UP001165960"/>
    </source>
</evidence>
<reference evidence="1" key="1">
    <citation type="submission" date="2022-04" db="EMBL/GenBank/DDBJ databases">
        <title>Genome of the entomopathogenic fungus Entomophthora muscae.</title>
        <authorList>
            <person name="Elya C."/>
            <person name="Lovett B.R."/>
            <person name="Lee E."/>
            <person name="Macias A.M."/>
            <person name="Hajek A.E."/>
            <person name="De Bivort B.L."/>
            <person name="Kasson M.T."/>
            <person name="De Fine Licht H.H."/>
            <person name="Stajich J.E."/>
        </authorList>
    </citation>
    <scope>NUCLEOTIDE SEQUENCE</scope>
    <source>
        <strain evidence="1">Berkeley</strain>
    </source>
</reference>
<sequence length="314" mass="33629">MLSNRKMKVDKSNIIGAANPGSGSSSGARQARVRAGANITIIKASTTSVPPSPGIHSNFSISRGASPLTSLSNSSRNSHSTFNDQNLKPQGISPSGPFNFKNVGERGASRSSIQPSESTTNRTNNGYSPTLVQLPLPSISQIQTFQNQILSDNDSDVDSDLSDDTHVTHLSKANSSHSEGTEHSSSSHSGVSSIASDISSSYAVEARVNRKILDLEISNKSLLAVNQILESKVHKQRSELEALKRDIMKLNTGSPLEPSQSKVEDEPDCSDDDECEQQFTRIISRFDTLIAEGRQALEYKPPASGGRVLLPSAL</sequence>
<accession>A0ACC2SRZ8</accession>
<organism evidence="1 2">
    <name type="scientific">Entomophthora muscae</name>
    <dbReference type="NCBI Taxonomy" id="34485"/>
    <lineage>
        <taxon>Eukaryota</taxon>
        <taxon>Fungi</taxon>
        <taxon>Fungi incertae sedis</taxon>
        <taxon>Zoopagomycota</taxon>
        <taxon>Entomophthoromycotina</taxon>
        <taxon>Entomophthoromycetes</taxon>
        <taxon>Entomophthorales</taxon>
        <taxon>Entomophthoraceae</taxon>
        <taxon>Entomophthora</taxon>
    </lineage>
</organism>
<dbReference type="EMBL" id="QTSX02004376">
    <property type="protein sequence ID" value="KAJ9065140.1"/>
    <property type="molecule type" value="Genomic_DNA"/>
</dbReference>
<gene>
    <name evidence="1" type="ORF">DSO57_1022783</name>
</gene>
<keyword evidence="2" id="KW-1185">Reference proteome</keyword>
<proteinExistence type="predicted"/>